<dbReference type="InterPro" id="IPR012347">
    <property type="entry name" value="Ferritin-like"/>
</dbReference>
<gene>
    <name evidence="2" type="ORF">JIN81_06550</name>
</gene>
<name>A0A934RDP1_9BACT</name>
<protein>
    <submittedName>
        <fullName evidence="2">DUF2383 domain-containing protein</fullName>
    </submittedName>
</protein>
<accession>A0A934RDP1</accession>
<organism evidence="2 3">
    <name type="scientific">Haloferula rosea</name>
    <dbReference type="NCBI Taxonomy" id="490093"/>
    <lineage>
        <taxon>Bacteria</taxon>
        <taxon>Pseudomonadati</taxon>
        <taxon>Verrucomicrobiota</taxon>
        <taxon>Verrucomicrobiia</taxon>
        <taxon>Verrucomicrobiales</taxon>
        <taxon>Verrucomicrobiaceae</taxon>
        <taxon>Haloferula</taxon>
    </lineage>
</organism>
<dbReference type="Pfam" id="PF09537">
    <property type="entry name" value="DUF2383"/>
    <property type="match status" value="1"/>
</dbReference>
<keyword evidence="3" id="KW-1185">Reference proteome</keyword>
<evidence type="ECO:0000313" key="2">
    <source>
        <dbReference type="EMBL" id="MBK1826671.1"/>
    </source>
</evidence>
<dbReference type="InterPro" id="IPR019052">
    <property type="entry name" value="DUF2383"/>
</dbReference>
<comment type="caution">
    <text evidence="2">The sequence shown here is derived from an EMBL/GenBank/DDBJ whole genome shotgun (WGS) entry which is preliminary data.</text>
</comment>
<evidence type="ECO:0000259" key="1">
    <source>
        <dbReference type="Pfam" id="PF09537"/>
    </source>
</evidence>
<dbReference type="Proteomes" id="UP000658278">
    <property type="component" value="Unassembled WGS sequence"/>
</dbReference>
<evidence type="ECO:0000313" key="3">
    <source>
        <dbReference type="Proteomes" id="UP000658278"/>
    </source>
</evidence>
<reference evidence="2" key="1">
    <citation type="submission" date="2021-01" db="EMBL/GenBank/DDBJ databases">
        <title>Modified the classification status of verrucomicrobia.</title>
        <authorList>
            <person name="Feng X."/>
        </authorList>
    </citation>
    <scope>NUCLEOTIDE SEQUENCE</scope>
    <source>
        <strain evidence="2">KCTC 22201</strain>
    </source>
</reference>
<dbReference type="EMBL" id="JAENII010000004">
    <property type="protein sequence ID" value="MBK1826671.1"/>
    <property type="molecule type" value="Genomic_DNA"/>
</dbReference>
<proteinExistence type="predicted"/>
<dbReference type="RefSeq" id="WP_200277846.1">
    <property type="nucleotide sequence ID" value="NZ_JAENII010000004.1"/>
</dbReference>
<dbReference type="CDD" id="cd00657">
    <property type="entry name" value="Ferritin_like"/>
    <property type="match status" value="1"/>
</dbReference>
<dbReference type="AlphaFoldDB" id="A0A934RDP1"/>
<sequence length="148" mass="16490">MNTNTKNNEKCIDVCNSLLRGEISAVETYNKVIEKYRGEDEIPELIRIKREHESSVSRLRANVVEMGGTPSEDSGAWGSLTKAITSTANLFGEESAINVLRQGEEHGLNDYEKALENGDVMPSCKDMIRDELLPRVREHIGKLEVLGS</sequence>
<feature type="domain" description="DUF2383" evidence="1">
    <location>
        <begin position="12"/>
        <end position="116"/>
    </location>
</feature>
<dbReference type="Gene3D" id="1.20.1260.10">
    <property type="match status" value="1"/>
</dbReference>